<dbReference type="AlphaFoldDB" id="A0A1T4K6V3"/>
<dbReference type="STRING" id="142842.SAMN02745118_00654"/>
<dbReference type="RefSeq" id="WP_078809149.1">
    <property type="nucleotide sequence ID" value="NZ_FUWM01000005.1"/>
</dbReference>
<dbReference type="InterPro" id="IPR050625">
    <property type="entry name" value="ParA/MinD_ATPase"/>
</dbReference>
<organism evidence="2 3">
    <name type="scientific">Selenihalanaerobacter shriftii</name>
    <dbReference type="NCBI Taxonomy" id="142842"/>
    <lineage>
        <taxon>Bacteria</taxon>
        <taxon>Bacillati</taxon>
        <taxon>Bacillota</taxon>
        <taxon>Clostridia</taxon>
        <taxon>Halanaerobiales</taxon>
        <taxon>Halobacteroidaceae</taxon>
        <taxon>Selenihalanaerobacter</taxon>
    </lineage>
</organism>
<dbReference type="InterPro" id="IPR027417">
    <property type="entry name" value="P-loop_NTPase"/>
</dbReference>
<dbReference type="Gene3D" id="3.40.50.300">
    <property type="entry name" value="P-loop containing nucleotide triphosphate hydrolases"/>
    <property type="match status" value="1"/>
</dbReference>
<dbReference type="GO" id="GO:0009898">
    <property type="term" value="C:cytoplasmic side of plasma membrane"/>
    <property type="evidence" value="ECO:0007669"/>
    <property type="project" value="TreeGrafter"/>
</dbReference>
<evidence type="ECO:0000259" key="1">
    <source>
        <dbReference type="Pfam" id="PF01656"/>
    </source>
</evidence>
<dbReference type="GO" id="GO:0005524">
    <property type="term" value="F:ATP binding"/>
    <property type="evidence" value="ECO:0007669"/>
    <property type="project" value="TreeGrafter"/>
</dbReference>
<dbReference type="GO" id="GO:0016887">
    <property type="term" value="F:ATP hydrolysis activity"/>
    <property type="evidence" value="ECO:0007669"/>
    <property type="project" value="TreeGrafter"/>
</dbReference>
<gene>
    <name evidence="2" type="ORF">SAMN02745118_00654</name>
</gene>
<dbReference type="PANTHER" id="PTHR43384:SF7">
    <property type="entry name" value="CARBON-MONOXIDE DEHYDROGENASE ACCESSORY PROTEIN"/>
    <property type="match status" value="1"/>
</dbReference>
<accession>A0A1T4K6V3</accession>
<keyword evidence="3" id="KW-1185">Reference proteome</keyword>
<name>A0A1T4K6V3_9FIRM</name>
<sequence>MNIAVAGKGGTGKTTFSSLLIRTLINNKARPILAVDADANANLNEALGMDIHTTITKLLTDFKEMKGRPPGGMDKASYVEYQLQSSIVEEKDVDLLVMGGPVGPGCYCYPNDLLKGFIDSLSDGYPYVVMDNEAGLEHLSRRTTQDIDILFVISDASARGIRSAGRVKDIVDNIKLEIDQLYLIITKTPDNALEALGEEIEKTGLEVIGIIPHDPKIAEYDLHGKPLVDLPDDSSAVEAVKEIIEKTVLAD</sequence>
<reference evidence="3" key="1">
    <citation type="submission" date="2017-02" db="EMBL/GenBank/DDBJ databases">
        <authorList>
            <person name="Varghese N."/>
            <person name="Submissions S."/>
        </authorList>
    </citation>
    <scope>NUCLEOTIDE SEQUENCE [LARGE SCALE GENOMIC DNA]</scope>
    <source>
        <strain evidence="3">ATCC BAA-73</strain>
    </source>
</reference>
<dbReference type="Pfam" id="PF01656">
    <property type="entry name" value="CbiA"/>
    <property type="match status" value="1"/>
</dbReference>
<dbReference type="OrthoDB" id="9779073at2"/>
<evidence type="ECO:0000313" key="2">
    <source>
        <dbReference type="EMBL" id="SJZ38170.1"/>
    </source>
</evidence>
<feature type="domain" description="CobQ/CobB/MinD/ParA nucleotide binding" evidence="1">
    <location>
        <begin position="4"/>
        <end position="227"/>
    </location>
</feature>
<dbReference type="Proteomes" id="UP000190625">
    <property type="component" value="Unassembled WGS sequence"/>
</dbReference>
<dbReference type="PIRSF" id="PIRSF005647">
    <property type="entry name" value="CooC"/>
    <property type="match status" value="1"/>
</dbReference>
<dbReference type="GO" id="GO:0005829">
    <property type="term" value="C:cytosol"/>
    <property type="evidence" value="ECO:0007669"/>
    <property type="project" value="TreeGrafter"/>
</dbReference>
<dbReference type="EMBL" id="FUWM01000005">
    <property type="protein sequence ID" value="SJZ38170.1"/>
    <property type="molecule type" value="Genomic_DNA"/>
</dbReference>
<evidence type="ECO:0000313" key="3">
    <source>
        <dbReference type="Proteomes" id="UP000190625"/>
    </source>
</evidence>
<proteinExistence type="predicted"/>
<protein>
    <submittedName>
        <fullName evidence="2">CO dehydrogenase maturation factor</fullName>
    </submittedName>
</protein>
<dbReference type="SUPFAM" id="SSF52540">
    <property type="entry name" value="P-loop containing nucleoside triphosphate hydrolases"/>
    <property type="match status" value="1"/>
</dbReference>
<dbReference type="InterPro" id="IPR014433">
    <property type="entry name" value="CooC"/>
</dbReference>
<dbReference type="InterPro" id="IPR002586">
    <property type="entry name" value="CobQ/CobB/MinD/ParA_Nub-bd_dom"/>
</dbReference>
<dbReference type="GO" id="GO:0051782">
    <property type="term" value="P:negative regulation of cell division"/>
    <property type="evidence" value="ECO:0007669"/>
    <property type="project" value="TreeGrafter"/>
</dbReference>
<dbReference type="PANTHER" id="PTHR43384">
    <property type="entry name" value="SEPTUM SITE-DETERMINING PROTEIN MIND HOMOLOG, CHLOROPLASTIC-RELATED"/>
    <property type="match status" value="1"/>
</dbReference>